<dbReference type="OrthoDB" id="2433869at2"/>
<evidence type="ECO:0000313" key="1">
    <source>
        <dbReference type="EMBL" id="SDK46325.1"/>
    </source>
</evidence>
<dbReference type="RefSeq" id="WP_091267513.1">
    <property type="nucleotide sequence ID" value="NZ_FNFK01000032.1"/>
</dbReference>
<organism evidence="1 2">
    <name type="scientific">Alkalibacterium thalassium</name>
    <dbReference type="NCBI Taxonomy" id="426701"/>
    <lineage>
        <taxon>Bacteria</taxon>
        <taxon>Bacillati</taxon>
        <taxon>Bacillota</taxon>
        <taxon>Bacilli</taxon>
        <taxon>Lactobacillales</taxon>
        <taxon>Carnobacteriaceae</taxon>
        <taxon>Alkalibacterium</taxon>
    </lineage>
</organism>
<dbReference type="AlphaFoldDB" id="A0A1G9C4Q2"/>
<dbReference type="EMBL" id="FNFK01000032">
    <property type="protein sequence ID" value="SDK46325.1"/>
    <property type="molecule type" value="Genomic_DNA"/>
</dbReference>
<dbReference type="Proteomes" id="UP000199433">
    <property type="component" value="Unassembled WGS sequence"/>
</dbReference>
<reference evidence="2" key="1">
    <citation type="submission" date="2016-10" db="EMBL/GenBank/DDBJ databases">
        <authorList>
            <person name="Varghese N."/>
            <person name="Submissions S."/>
        </authorList>
    </citation>
    <scope>NUCLEOTIDE SEQUENCE [LARGE SCALE GENOMIC DNA]</scope>
    <source>
        <strain evidence="2">DSM 19181</strain>
    </source>
</reference>
<gene>
    <name evidence="1" type="ORF">SAMN04488098_10326</name>
</gene>
<accession>A0A1G9C4Q2</accession>
<proteinExistence type="predicted"/>
<name>A0A1G9C4Q2_9LACT</name>
<evidence type="ECO:0000313" key="2">
    <source>
        <dbReference type="Proteomes" id="UP000199433"/>
    </source>
</evidence>
<sequence>MTKYSKLISFVLLCVLTLSAFGIYQIQTSATLPEIEVVTEEGNADELDALYFIGNIYSTQSSGRSSTFEFKDGGFSYLNNRSVFRHLDYVYNPVANRYVSDYRSFMRGKARNISNFTETDDEIVYTAMASDVNWRRMYDDNMLDISLFDKDSEEEQSYEVRLEGASYHGIVASYYHAPELTIVTQAADEQMRNGWYIYTFNFDEPEDTLSPEVNVGQALDSSSVQISFSPTGTERYIPFKSLQPGAEDEYGEITDYTTDAFHVYDIQTGDFQEIPLFEEGETLVLSEDEQVVVGQDLGETINWHVWNVTDESLNELGSTDMITPSIGRLPVYYYNHSFNQGLQLVNGHVYAYEDHYSEDGYGRPMFQVIDLDSVSTDFSGYFELEDRENDRSTEIMLFDFMINPL</sequence>
<keyword evidence="2" id="KW-1185">Reference proteome</keyword>
<dbReference type="STRING" id="426701.SAMN04488098_10326"/>
<protein>
    <submittedName>
        <fullName evidence="1">Uncharacterized protein</fullName>
    </submittedName>
</protein>